<dbReference type="InterPro" id="IPR050351">
    <property type="entry name" value="BphY/WalK/GraS-like"/>
</dbReference>
<dbReference type="Proteomes" id="UP000297861">
    <property type="component" value="Unassembled WGS sequence"/>
</dbReference>
<evidence type="ECO:0000256" key="9">
    <source>
        <dbReference type="ARBA" id="ARBA00022840"/>
    </source>
</evidence>
<evidence type="ECO:0000256" key="12">
    <source>
        <dbReference type="SAM" id="Phobius"/>
    </source>
</evidence>
<dbReference type="GO" id="GO:0000156">
    <property type="term" value="F:phosphorelay response regulator activity"/>
    <property type="evidence" value="ECO:0007669"/>
    <property type="project" value="TreeGrafter"/>
</dbReference>
<evidence type="ECO:0000313" key="14">
    <source>
        <dbReference type="EMBL" id="TFD97230.1"/>
    </source>
</evidence>
<dbReference type="InterPro" id="IPR005467">
    <property type="entry name" value="His_kinase_dom"/>
</dbReference>
<keyword evidence="5" id="KW-0597">Phosphoprotein</keyword>
<evidence type="ECO:0000256" key="10">
    <source>
        <dbReference type="ARBA" id="ARBA00023012"/>
    </source>
</evidence>
<keyword evidence="9" id="KW-0067">ATP-binding</keyword>
<evidence type="ECO:0000256" key="2">
    <source>
        <dbReference type="ARBA" id="ARBA00004236"/>
    </source>
</evidence>
<dbReference type="InterPro" id="IPR004358">
    <property type="entry name" value="Sig_transdc_His_kin-like_C"/>
</dbReference>
<dbReference type="Pfam" id="PF02518">
    <property type="entry name" value="HATPase_c"/>
    <property type="match status" value="1"/>
</dbReference>
<dbReference type="InterPro" id="IPR036097">
    <property type="entry name" value="HisK_dim/P_sf"/>
</dbReference>
<dbReference type="Pfam" id="PF00512">
    <property type="entry name" value="HisKA"/>
    <property type="match status" value="1"/>
</dbReference>
<keyword evidence="8 14" id="KW-0418">Kinase</keyword>
<dbReference type="EC" id="2.7.13.3" evidence="3"/>
<evidence type="ECO:0000256" key="6">
    <source>
        <dbReference type="ARBA" id="ARBA00022679"/>
    </source>
</evidence>
<dbReference type="GO" id="GO:0007234">
    <property type="term" value="P:osmosensory signaling via phosphorelay pathway"/>
    <property type="evidence" value="ECO:0007669"/>
    <property type="project" value="TreeGrafter"/>
</dbReference>
<comment type="subcellular location">
    <subcellularLocation>
        <location evidence="2">Cell membrane</location>
    </subcellularLocation>
</comment>
<reference evidence="14 15" key="1">
    <citation type="submission" date="2019-03" db="EMBL/GenBank/DDBJ databases">
        <title>San Antonio Military Medical Center submission to MRSN (WRAIR), pending publication.</title>
        <authorList>
            <person name="Blyth D.M."/>
            <person name="Mccarthy S.L."/>
            <person name="Schall S.E."/>
            <person name="Stam J.A."/>
            <person name="Ong A.C."/>
            <person name="Mcgann P.T."/>
        </authorList>
    </citation>
    <scope>NUCLEOTIDE SEQUENCE [LARGE SCALE GENOMIC DNA]</scope>
    <source>
        <strain evidence="14 15">MRSN571793</strain>
    </source>
</reference>
<keyword evidence="12" id="KW-0812">Transmembrane</keyword>
<dbReference type="CDD" id="cd00082">
    <property type="entry name" value="HisKA"/>
    <property type="match status" value="1"/>
</dbReference>
<keyword evidence="6" id="KW-0808">Transferase</keyword>
<dbReference type="SMART" id="SM00387">
    <property type="entry name" value="HATPase_c"/>
    <property type="match status" value="1"/>
</dbReference>
<comment type="caution">
    <text evidence="14">The sequence shown here is derived from an EMBL/GenBank/DDBJ whole genome shotgun (WGS) entry which is preliminary data.</text>
</comment>
<evidence type="ECO:0000256" key="4">
    <source>
        <dbReference type="ARBA" id="ARBA00022475"/>
    </source>
</evidence>
<evidence type="ECO:0000256" key="5">
    <source>
        <dbReference type="ARBA" id="ARBA00022553"/>
    </source>
</evidence>
<dbReference type="RefSeq" id="WP_026625397.1">
    <property type="nucleotide sequence ID" value="NZ_AP028867.1"/>
</dbReference>
<keyword evidence="15" id="KW-1185">Reference proteome</keyword>
<evidence type="ECO:0000259" key="13">
    <source>
        <dbReference type="PROSITE" id="PS50109"/>
    </source>
</evidence>
<dbReference type="SUPFAM" id="SSF47384">
    <property type="entry name" value="Homodimeric domain of signal transducing histidine kinase"/>
    <property type="match status" value="1"/>
</dbReference>
<evidence type="ECO:0000256" key="7">
    <source>
        <dbReference type="ARBA" id="ARBA00022741"/>
    </source>
</evidence>
<dbReference type="CDD" id="cd00075">
    <property type="entry name" value="HATPase"/>
    <property type="match status" value="1"/>
</dbReference>
<dbReference type="PANTHER" id="PTHR42878:SF13">
    <property type="entry name" value="HISTIDINE KINASE"/>
    <property type="match status" value="1"/>
</dbReference>
<protein>
    <recommendedName>
        <fullName evidence="3">histidine kinase</fullName>
        <ecNumber evidence="3">2.7.13.3</ecNumber>
    </recommendedName>
</protein>
<gene>
    <name evidence="14" type="ORF">E2605_06065</name>
</gene>
<evidence type="ECO:0000256" key="8">
    <source>
        <dbReference type="ARBA" id="ARBA00022777"/>
    </source>
</evidence>
<evidence type="ECO:0000256" key="1">
    <source>
        <dbReference type="ARBA" id="ARBA00000085"/>
    </source>
</evidence>
<organism evidence="14 15">
    <name type="scientific">Dysgonomonas capnocytophagoides</name>
    <dbReference type="NCBI Taxonomy" id="45254"/>
    <lineage>
        <taxon>Bacteria</taxon>
        <taxon>Pseudomonadati</taxon>
        <taxon>Bacteroidota</taxon>
        <taxon>Bacteroidia</taxon>
        <taxon>Bacteroidales</taxon>
        <taxon>Dysgonomonadaceae</taxon>
        <taxon>Dysgonomonas</taxon>
    </lineage>
</organism>
<comment type="catalytic activity">
    <reaction evidence="1">
        <text>ATP + protein L-histidine = ADP + protein N-phospho-L-histidine.</text>
        <dbReference type="EC" id="2.7.13.3"/>
    </reaction>
</comment>
<dbReference type="GO" id="GO:0005524">
    <property type="term" value="F:ATP binding"/>
    <property type="evidence" value="ECO:0007669"/>
    <property type="project" value="UniProtKB-KW"/>
</dbReference>
<dbReference type="STRING" id="1121485.GCA_000426485_01200"/>
<proteinExistence type="predicted"/>
<dbReference type="EMBL" id="SOML01000003">
    <property type="protein sequence ID" value="TFD97230.1"/>
    <property type="molecule type" value="Genomic_DNA"/>
</dbReference>
<feature type="domain" description="Histidine kinase" evidence="13">
    <location>
        <begin position="304"/>
        <end position="525"/>
    </location>
</feature>
<dbReference type="Gene3D" id="1.10.287.130">
    <property type="match status" value="1"/>
</dbReference>
<sequence length="525" mass="60697">MKKSTIWLLAAVMAVTFFGLLSLQINYFRASLNMRNDQFDEAVRRSLYQVSKNLELEQTRKYLYQEASDFYNKKGIYKDIPVTNANGEQIVTHSQSFRITDNNGDPIMNMEYNVSQTTSIKSSKSKNIPKRGTNAVAQASFNIQEQFKQRYDYQRQLVDNVIAKDNVISKLIQRSSTEPISEKINFKTLNNTIKDELKSNGIEIPFQFEIVDNNDKPIFKQENYTEPDKNSLYKQVLYPNDPIDKLNSLWVSFPTKNDYLLSEISLLLPAFVFTLILLITFIISIYLIFRQKRLSEMKSDFMNNMTHELKTPVSTISLAAQMLRDPGIMKSPDIFNHISSVINDETKRLSFQVEKVLQMSLFEKQQATLKFKELDVNDIIVNIANTFQLKVEKFGGKIDIDLEADDTLVNADEMHFTNVVFNLLDNALKYRREDIPLELMIRTWNQNNKIYISVEDNGIGIKKENAKKIFERFYRVSTGNRHDVKGFGLGLAYVKKIIDDHKGTIKVESEIGQGTKFIISLFNIK</sequence>
<dbReference type="FunFam" id="3.30.565.10:FF:000023">
    <property type="entry name" value="PAS domain-containing sensor histidine kinase"/>
    <property type="match status" value="1"/>
</dbReference>
<evidence type="ECO:0000256" key="11">
    <source>
        <dbReference type="ARBA" id="ARBA00023136"/>
    </source>
</evidence>
<dbReference type="AlphaFoldDB" id="A0A4Y8L842"/>
<dbReference type="SUPFAM" id="SSF55874">
    <property type="entry name" value="ATPase domain of HSP90 chaperone/DNA topoisomerase II/histidine kinase"/>
    <property type="match status" value="1"/>
</dbReference>
<keyword evidence="4" id="KW-1003">Cell membrane</keyword>
<dbReference type="InterPro" id="IPR003594">
    <property type="entry name" value="HATPase_dom"/>
</dbReference>
<evidence type="ECO:0000256" key="3">
    <source>
        <dbReference type="ARBA" id="ARBA00012438"/>
    </source>
</evidence>
<dbReference type="GO" id="GO:0030295">
    <property type="term" value="F:protein kinase activator activity"/>
    <property type="evidence" value="ECO:0007669"/>
    <property type="project" value="TreeGrafter"/>
</dbReference>
<dbReference type="GO" id="GO:0005886">
    <property type="term" value="C:plasma membrane"/>
    <property type="evidence" value="ECO:0007669"/>
    <property type="project" value="UniProtKB-SubCell"/>
</dbReference>
<dbReference type="Gene3D" id="3.30.565.10">
    <property type="entry name" value="Histidine kinase-like ATPase, C-terminal domain"/>
    <property type="match status" value="1"/>
</dbReference>
<keyword evidence="11 12" id="KW-0472">Membrane</keyword>
<keyword evidence="10" id="KW-0902">Two-component regulatory system</keyword>
<feature type="transmembrane region" description="Helical" evidence="12">
    <location>
        <begin position="266"/>
        <end position="289"/>
    </location>
</feature>
<keyword evidence="12" id="KW-1133">Transmembrane helix</keyword>
<dbReference type="PANTHER" id="PTHR42878">
    <property type="entry name" value="TWO-COMPONENT HISTIDINE KINASE"/>
    <property type="match status" value="1"/>
</dbReference>
<name>A0A4Y8L842_9BACT</name>
<dbReference type="PROSITE" id="PS50109">
    <property type="entry name" value="HIS_KIN"/>
    <property type="match status" value="1"/>
</dbReference>
<keyword evidence="7" id="KW-0547">Nucleotide-binding</keyword>
<evidence type="ECO:0000313" key="15">
    <source>
        <dbReference type="Proteomes" id="UP000297861"/>
    </source>
</evidence>
<dbReference type="InterPro" id="IPR003661">
    <property type="entry name" value="HisK_dim/P_dom"/>
</dbReference>
<accession>A0A4Y8L842</accession>
<dbReference type="GO" id="GO:0000155">
    <property type="term" value="F:phosphorelay sensor kinase activity"/>
    <property type="evidence" value="ECO:0007669"/>
    <property type="project" value="InterPro"/>
</dbReference>
<dbReference type="OrthoDB" id="1933776at2"/>
<dbReference type="InterPro" id="IPR036890">
    <property type="entry name" value="HATPase_C_sf"/>
</dbReference>
<dbReference type="SMART" id="SM00388">
    <property type="entry name" value="HisKA"/>
    <property type="match status" value="1"/>
</dbReference>
<dbReference type="PRINTS" id="PR00344">
    <property type="entry name" value="BCTRLSENSOR"/>
</dbReference>